<keyword evidence="3" id="KW-1185">Reference proteome</keyword>
<reference evidence="2 3" key="1">
    <citation type="submission" date="2017-06" db="EMBL/GenBank/DDBJ databases">
        <title>A platform for efficient transgenesis in Macrostomum lignano, a flatworm model organism for stem cell research.</title>
        <authorList>
            <person name="Berezikov E."/>
        </authorList>
    </citation>
    <scope>NUCLEOTIDE SEQUENCE [LARGE SCALE GENOMIC DNA]</scope>
    <source>
        <strain evidence="2">DV1</strain>
        <tissue evidence="2">Whole organism</tissue>
    </source>
</reference>
<accession>A0A267GHA3</accession>
<dbReference type="AlphaFoldDB" id="A0A267GHA3"/>
<sequence length="333" mass="35783">MAGFAAESVFQPGAIQADVGNLHLGEPNAPTASCTFRSVTWTPPKVDRRSPLVIQTTTPVEILRGIQIQDAGEFLAGDREAVAIGLSSSAFCSKFLQCIKQVERGIAIKLKQMGDPMPLLRISRATEEGDLGFAQWIAIKPTLPCFTFRALPNQHPREVDTSELRGLSGLYHLSVQLTSLYRQKESKTWRLGLALRSLTLVDDDPKHLPMLAQALRFHIPTTSTPIAATAATEEEESTTTTTLVKPVSGRKRRQGPTRRSPAKRPTKTTGAATTAAAAEDWITVTPVKDLVSGVTNTVPKAGKAAASNPALGDVDSGASTEPMDSEDDEVFAQ</sequence>
<evidence type="ECO:0000313" key="3">
    <source>
        <dbReference type="Proteomes" id="UP000215902"/>
    </source>
</evidence>
<name>A0A267GHA3_9PLAT</name>
<feature type="region of interest" description="Disordered" evidence="1">
    <location>
        <begin position="228"/>
        <end position="275"/>
    </location>
</feature>
<feature type="compositionally biased region" description="Acidic residues" evidence="1">
    <location>
        <begin position="323"/>
        <end position="333"/>
    </location>
</feature>
<comment type="caution">
    <text evidence="2">The sequence shown here is derived from an EMBL/GenBank/DDBJ whole genome shotgun (WGS) entry which is preliminary data.</text>
</comment>
<evidence type="ECO:0000256" key="1">
    <source>
        <dbReference type="SAM" id="MobiDB-lite"/>
    </source>
</evidence>
<protein>
    <submittedName>
        <fullName evidence="2">Uncharacterized protein</fullName>
    </submittedName>
</protein>
<evidence type="ECO:0000313" key="2">
    <source>
        <dbReference type="EMBL" id="PAA84797.1"/>
    </source>
</evidence>
<dbReference type="Proteomes" id="UP000215902">
    <property type="component" value="Unassembled WGS sequence"/>
</dbReference>
<proteinExistence type="predicted"/>
<organism evidence="2 3">
    <name type="scientific">Macrostomum lignano</name>
    <dbReference type="NCBI Taxonomy" id="282301"/>
    <lineage>
        <taxon>Eukaryota</taxon>
        <taxon>Metazoa</taxon>
        <taxon>Spiralia</taxon>
        <taxon>Lophotrochozoa</taxon>
        <taxon>Platyhelminthes</taxon>
        <taxon>Rhabditophora</taxon>
        <taxon>Macrostomorpha</taxon>
        <taxon>Macrostomida</taxon>
        <taxon>Macrostomidae</taxon>
        <taxon>Macrostomum</taxon>
    </lineage>
</organism>
<gene>
    <name evidence="2" type="ORF">BOX15_Mlig012932g1</name>
</gene>
<dbReference type="EMBL" id="NIVC01000362">
    <property type="protein sequence ID" value="PAA84797.1"/>
    <property type="molecule type" value="Genomic_DNA"/>
</dbReference>
<feature type="region of interest" description="Disordered" evidence="1">
    <location>
        <begin position="299"/>
        <end position="333"/>
    </location>
</feature>
<feature type="compositionally biased region" description="Basic residues" evidence="1">
    <location>
        <begin position="248"/>
        <end position="266"/>
    </location>
</feature>